<dbReference type="Pfam" id="PF13443">
    <property type="entry name" value="HTH_26"/>
    <property type="match status" value="1"/>
</dbReference>
<dbReference type="InterPro" id="IPR010982">
    <property type="entry name" value="Lambda_DNA-bd_dom_sf"/>
</dbReference>
<organism evidence="2">
    <name type="scientific">uncultured Caudovirales phage</name>
    <dbReference type="NCBI Taxonomy" id="2100421"/>
    <lineage>
        <taxon>Viruses</taxon>
        <taxon>Duplodnaviria</taxon>
        <taxon>Heunggongvirae</taxon>
        <taxon>Uroviricota</taxon>
        <taxon>Caudoviricetes</taxon>
        <taxon>Peduoviridae</taxon>
        <taxon>Maltschvirus</taxon>
        <taxon>Maltschvirus maltsch</taxon>
    </lineage>
</organism>
<dbReference type="InterPro" id="IPR001387">
    <property type="entry name" value="Cro/C1-type_HTH"/>
</dbReference>
<reference evidence="2" key="1">
    <citation type="submission" date="2020-04" db="EMBL/GenBank/DDBJ databases">
        <authorList>
            <person name="Chiriac C."/>
            <person name="Salcher M."/>
            <person name="Ghai R."/>
            <person name="Kavagutti S V."/>
        </authorList>
    </citation>
    <scope>NUCLEOTIDE SEQUENCE</scope>
</reference>
<gene>
    <name evidence="2" type="ORF">UFOVP515_46</name>
</gene>
<dbReference type="PROSITE" id="PS50943">
    <property type="entry name" value="HTH_CROC1"/>
    <property type="match status" value="1"/>
</dbReference>
<dbReference type="Gene3D" id="1.10.260.40">
    <property type="entry name" value="lambda repressor-like DNA-binding domains"/>
    <property type="match status" value="1"/>
</dbReference>
<evidence type="ECO:0000313" key="2">
    <source>
        <dbReference type="EMBL" id="CAB4147791.1"/>
    </source>
</evidence>
<feature type="domain" description="HTH cro/C1-type" evidence="1">
    <location>
        <begin position="7"/>
        <end position="61"/>
    </location>
</feature>
<proteinExistence type="predicted"/>
<dbReference type="CDD" id="cd00093">
    <property type="entry name" value="HTH_XRE"/>
    <property type="match status" value="1"/>
</dbReference>
<dbReference type="GO" id="GO:0003677">
    <property type="term" value="F:DNA binding"/>
    <property type="evidence" value="ECO:0007669"/>
    <property type="project" value="InterPro"/>
</dbReference>
<sequence>MNYIQDIKQRAEDAGFKMADVCREAGINQAQMSRWIAGKTVPLISSIEKLVSATDRLIARRIEMLDKIGKQ</sequence>
<evidence type="ECO:0000259" key="1">
    <source>
        <dbReference type="PROSITE" id="PS50943"/>
    </source>
</evidence>
<dbReference type="SUPFAM" id="SSF47413">
    <property type="entry name" value="lambda repressor-like DNA-binding domains"/>
    <property type="match status" value="1"/>
</dbReference>
<dbReference type="EMBL" id="LR796482">
    <property type="protein sequence ID" value="CAB4147791.1"/>
    <property type="molecule type" value="Genomic_DNA"/>
</dbReference>
<name>A0A6J5MP00_9CAUD</name>
<accession>A0A6J5MP00</accession>
<protein>
    <submittedName>
        <fullName evidence="2">HTH_XRE domain containing protein</fullName>
    </submittedName>
</protein>